<evidence type="ECO:0000256" key="4">
    <source>
        <dbReference type="ARBA" id="ARBA00022679"/>
    </source>
</evidence>
<dbReference type="GO" id="GO:0004674">
    <property type="term" value="F:protein serine/threonine kinase activity"/>
    <property type="evidence" value="ECO:0007669"/>
    <property type="project" value="UniProtKB-KW"/>
</dbReference>
<reference evidence="17 18" key="1">
    <citation type="submission" date="2024-11" db="EMBL/GenBank/DDBJ databases">
        <title>Chromosome-level genome assembly of Eucalyptus globulus Labill. provides insights into its genome evolution.</title>
        <authorList>
            <person name="Li X."/>
        </authorList>
    </citation>
    <scope>NUCLEOTIDE SEQUENCE [LARGE SCALE GENOMIC DNA]</scope>
    <source>
        <strain evidence="17">CL2024</strain>
        <tissue evidence="17">Fresh tender leaves</tissue>
    </source>
</reference>
<keyword evidence="13" id="KW-0325">Glycoprotein</keyword>
<evidence type="ECO:0000256" key="3">
    <source>
        <dbReference type="ARBA" id="ARBA00022553"/>
    </source>
</evidence>
<dbReference type="InterPro" id="IPR045274">
    <property type="entry name" value="WAK-like"/>
</dbReference>
<comment type="caution">
    <text evidence="17">The sequence shown here is derived from an EMBL/GenBank/DDBJ whole genome shotgun (WGS) entry which is preliminary data.</text>
</comment>
<dbReference type="InterPro" id="IPR025287">
    <property type="entry name" value="WAK_GUB"/>
</dbReference>
<evidence type="ECO:0000256" key="11">
    <source>
        <dbReference type="ARBA" id="ARBA00023136"/>
    </source>
</evidence>
<feature type="chain" id="PRO_5044772942" description="Protein kinase domain-containing protein" evidence="15">
    <location>
        <begin position="28"/>
        <end position="713"/>
    </location>
</feature>
<keyword evidence="12" id="KW-1015">Disulfide bond</keyword>
<evidence type="ECO:0000313" key="18">
    <source>
        <dbReference type="Proteomes" id="UP001634007"/>
    </source>
</evidence>
<evidence type="ECO:0000259" key="16">
    <source>
        <dbReference type="PROSITE" id="PS50011"/>
    </source>
</evidence>
<keyword evidence="9" id="KW-0067">ATP-binding</keyword>
<dbReference type="AlphaFoldDB" id="A0ABD3KLA1"/>
<keyword evidence="8" id="KW-0418">Kinase</keyword>
<dbReference type="FunFam" id="1.10.510.10:FF:000084">
    <property type="entry name" value="Wall-associated receptor kinase 2"/>
    <property type="match status" value="1"/>
</dbReference>
<proteinExistence type="predicted"/>
<evidence type="ECO:0000256" key="15">
    <source>
        <dbReference type="SAM" id="SignalP"/>
    </source>
</evidence>
<keyword evidence="6 15" id="KW-0732">Signal</keyword>
<keyword evidence="7" id="KW-0547">Nucleotide-binding</keyword>
<feature type="transmembrane region" description="Helical" evidence="14">
    <location>
        <begin position="335"/>
        <end position="358"/>
    </location>
</feature>
<dbReference type="Proteomes" id="UP001634007">
    <property type="component" value="Unassembled WGS sequence"/>
</dbReference>
<dbReference type="EMBL" id="JBJKBG010000005">
    <property type="protein sequence ID" value="KAL3740117.1"/>
    <property type="molecule type" value="Genomic_DNA"/>
</dbReference>
<dbReference type="Gene3D" id="3.30.200.20">
    <property type="entry name" value="Phosphorylase Kinase, domain 1"/>
    <property type="match status" value="1"/>
</dbReference>
<dbReference type="SUPFAM" id="SSF56112">
    <property type="entry name" value="Protein kinase-like (PK-like)"/>
    <property type="match status" value="1"/>
</dbReference>
<evidence type="ECO:0000256" key="6">
    <source>
        <dbReference type="ARBA" id="ARBA00022729"/>
    </source>
</evidence>
<dbReference type="InterPro" id="IPR000719">
    <property type="entry name" value="Prot_kinase_dom"/>
</dbReference>
<keyword evidence="3" id="KW-0597">Phosphoprotein</keyword>
<keyword evidence="5 14" id="KW-0812">Transmembrane</keyword>
<dbReference type="GO" id="GO:0005524">
    <property type="term" value="F:ATP binding"/>
    <property type="evidence" value="ECO:0007669"/>
    <property type="project" value="UniProtKB-KW"/>
</dbReference>
<keyword evidence="18" id="KW-1185">Reference proteome</keyword>
<dbReference type="InterPro" id="IPR001245">
    <property type="entry name" value="Ser-Thr/Tyr_kinase_cat_dom"/>
</dbReference>
<dbReference type="Gene3D" id="1.10.510.10">
    <property type="entry name" value="Transferase(Phosphotransferase) domain 1"/>
    <property type="match status" value="1"/>
</dbReference>
<dbReference type="PROSITE" id="PS01187">
    <property type="entry name" value="EGF_CA"/>
    <property type="match status" value="1"/>
</dbReference>
<keyword evidence="11 14" id="KW-0472">Membrane</keyword>
<evidence type="ECO:0000256" key="7">
    <source>
        <dbReference type="ARBA" id="ARBA00022741"/>
    </source>
</evidence>
<evidence type="ECO:0000256" key="13">
    <source>
        <dbReference type="ARBA" id="ARBA00023180"/>
    </source>
</evidence>
<name>A0ABD3KLA1_EUCGL</name>
<keyword evidence="10 14" id="KW-1133">Transmembrane helix</keyword>
<dbReference type="FunFam" id="3.30.200.20:FF:001332">
    <property type="entry name" value="Wall-associated receptor kinase-like 10"/>
    <property type="match status" value="1"/>
</dbReference>
<evidence type="ECO:0000256" key="12">
    <source>
        <dbReference type="ARBA" id="ARBA00023157"/>
    </source>
</evidence>
<sequence length="713" mass="79897">MNREKMILATASFALVLVFVASWSAHAAEPPPRSLAWPGCPDTCGNLTNIPYPFGIGPRCSLDPWYEIDCQQTGDISTPILKNLGVVVLKIGLPESSTTPGHIRVSQPILYSNLNCTTNRQKDALVDLRSSNGVFRFSRNRNYFVAGGCDNQALMATDDTTGNVVGCKSSCSGDRILGFNQCANGTGCCVTSIVTDIVKYKVEFKTSEGKDLARGDSNCRYAFLVEQGWLRKAHLRRLPQDVPVMLERAITQYEEQLLSKRNNSLANGNSDSCHEDVRPGLAILLYCSCCEGYTGNYFLLHGCQDVNECNEDPNPCRRGKCVNRLGSYDCVDHRAIIITSTVTGVGAIVSFSLSWWLYKFIKRRHAAKLKQKFFQRNGGVVLQQRLSSIENNHPAKGKLFALMELYTATDHFNENRYWGMLTNGTIIAVKKSRVVNARQVERFINEVVILSEINHRNVVKLLGFCLESEVPLLVYEFVPYGTLYQYLHHPCGGFLVSWETRLKIANEIAGALSYLHFAAVIPIYHPKVVDFGTSRSITIDQTHLTTKVHGTLGYLDPEFFQTSQFTDKSDVYSFGVVLVELLIREKPISPLRAEEGRSLATYFIISMEENRLFDILDKEVLDNGKKKEIIAVSNLAKICLNFKGRYRPTMKEVAIELKQVRSLQRSVVIWQNDEEIDQVRTGVICPSSAVSALTRSEADVELTLLEDDRSPFL</sequence>
<dbReference type="Pfam" id="PF07714">
    <property type="entry name" value="PK_Tyr_Ser-Thr"/>
    <property type="match status" value="1"/>
</dbReference>
<evidence type="ECO:0000256" key="8">
    <source>
        <dbReference type="ARBA" id="ARBA00022777"/>
    </source>
</evidence>
<feature type="signal peptide" evidence="15">
    <location>
        <begin position="1"/>
        <end position="27"/>
    </location>
</feature>
<gene>
    <name evidence="17" type="ORF">ACJRO7_021406</name>
</gene>
<organism evidence="17 18">
    <name type="scientific">Eucalyptus globulus</name>
    <name type="common">Tasmanian blue gum</name>
    <dbReference type="NCBI Taxonomy" id="34317"/>
    <lineage>
        <taxon>Eukaryota</taxon>
        <taxon>Viridiplantae</taxon>
        <taxon>Streptophyta</taxon>
        <taxon>Embryophyta</taxon>
        <taxon>Tracheophyta</taxon>
        <taxon>Spermatophyta</taxon>
        <taxon>Magnoliopsida</taxon>
        <taxon>eudicotyledons</taxon>
        <taxon>Gunneridae</taxon>
        <taxon>Pentapetalae</taxon>
        <taxon>rosids</taxon>
        <taxon>malvids</taxon>
        <taxon>Myrtales</taxon>
        <taxon>Myrtaceae</taxon>
        <taxon>Myrtoideae</taxon>
        <taxon>Eucalypteae</taxon>
        <taxon>Eucalyptus</taxon>
    </lineage>
</organism>
<dbReference type="PANTHER" id="PTHR27005:SF515">
    <property type="entry name" value="WALL-ASSOCIATED RECEPTOR KINASE-LIKE 10-RELATED"/>
    <property type="match status" value="1"/>
</dbReference>
<evidence type="ECO:0000256" key="5">
    <source>
        <dbReference type="ARBA" id="ARBA00022692"/>
    </source>
</evidence>
<dbReference type="InterPro" id="IPR011009">
    <property type="entry name" value="Kinase-like_dom_sf"/>
</dbReference>
<keyword evidence="4" id="KW-0808">Transferase</keyword>
<accession>A0ABD3KLA1</accession>
<protein>
    <recommendedName>
        <fullName evidence="16">Protein kinase domain-containing protein</fullName>
    </recommendedName>
</protein>
<dbReference type="CDD" id="cd00054">
    <property type="entry name" value="EGF_CA"/>
    <property type="match status" value="1"/>
</dbReference>
<dbReference type="Gene3D" id="2.10.25.10">
    <property type="entry name" value="Laminin"/>
    <property type="match status" value="1"/>
</dbReference>
<evidence type="ECO:0000256" key="10">
    <source>
        <dbReference type="ARBA" id="ARBA00022989"/>
    </source>
</evidence>
<dbReference type="PROSITE" id="PS50011">
    <property type="entry name" value="PROTEIN_KINASE_DOM"/>
    <property type="match status" value="1"/>
</dbReference>
<dbReference type="InterPro" id="IPR018097">
    <property type="entry name" value="EGF_Ca-bd_CS"/>
</dbReference>
<dbReference type="PANTHER" id="PTHR27005">
    <property type="entry name" value="WALL-ASSOCIATED RECEPTOR KINASE-LIKE 21"/>
    <property type="match status" value="1"/>
</dbReference>
<evidence type="ECO:0000313" key="17">
    <source>
        <dbReference type="EMBL" id="KAL3740117.1"/>
    </source>
</evidence>
<feature type="domain" description="Protein kinase" evidence="16">
    <location>
        <begin position="367"/>
        <end position="663"/>
    </location>
</feature>
<keyword evidence="2" id="KW-0723">Serine/threonine-protein kinase</keyword>
<dbReference type="GO" id="GO:0016020">
    <property type="term" value="C:membrane"/>
    <property type="evidence" value="ECO:0007669"/>
    <property type="project" value="UniProtKB-SubCell"/>
</dbReference>
<evidence type="ECO:0000256" key="14">
    <source>
        <dbReference type="SAM" id="Phobius"/>
    </source>
</evidence>
<evidence type="ECO:0000256" key="9">
    <source>
        <dbReference type="ARBA" id="ARBA00022840"/>
    </source>
</evidence>
<dbReference type="Pfam" id="PF13947">
    <property type="entry name" value="GUB_WAK_bind"/>
    <property type="match status" value="1"/>
</dbReference>
<comment type="subcellular location">
    <subcellularLocation>
        <location evidence="1">Membrane</location>
        <topology evidence="1">Single-pass type I membrane protein</topology>
    </subcellularLocation>
</comment>
<evidence type="ECO:0000256" key="1">
    <source>
        <dbReference type="ARBA" id="ARBA00004479"/>
    </source>
</evidence>
<evidence type="ECO:0000256" key="2">
    <source>
        <dbReference type="ARBA" id="ARBA00022527"/>
    </source>
</evidence>